<keyword evidence="2" id="KW-1185">Reference proteome</keyword>
<organism evidence="1 2">
    <name type="scientific">Oscillatoria acuminata PCC 6304</name>
    <dbReference type="NCBI Taxonomy" id="56110"/>
    <lineage>
        <taxon>Bacteria</taxon>
        <taxon>Bacillati</taxon>
        <taxon>Cyanobacteriota</taxon>
        <taxon>Cyanophyceae</taxon>
        <taxon>Oscillatoriophycideae</taxon>
        <taxon>Oscillatoriales</taxon>
        <taxon>Oscillatoriaceae</taxon>
        <taxon>Oscillatoria</taxon>
    </lineage>
</organism>
<dbReference type="InParanoid" id="K9TKY2"/>
<evidence type="ECO:0000313" key="1">
    <source>
        <dbReference type="EMBL" id="AFY83200.1"/>
    </source>
</evidence>
<sequence>MGETAIEMGRTAIEMGAYKSTFFTPHSISGPLPLARSGLGWGIGGDVLKHVTRKEVGPASIQVLKP</sequence>
<accession>K9TKY2</accession>
<dbReference type="AlphaFoldDB" id="K9TKY2"/>
<gene>
    <name evidence="1" type="ORF">Oscil6304_3637</name>
</gene>
<dbReference type="Proteomes" id="UP000010367">
    <property type="component" value="Chromosome"/>
</dbReference>
<dbReference type="STRING" id="56110.Oscil6304_3637"/>
<evidence type="ECO:0000313" key="2">
    <source>
        <dbReference type="Proteomes" id="UP000010367"/>
    </source>
</evidence>
<proteinExistence type="predicted"/>
<protein>
    <submittedName>
        <fullName evidence="1">Uncharacterized protein</fullName>
    </submittedName>
</protein>
<name>K9TKY2_9CYAN</name>
<dbReference type="HOGENOM" id="CLU_2826961_0_0_3"/>
<dbReference type="EMBL" id="CP003607">
    <property type="protein sequence ID" value="AFY83200.1"/>
    <property type="molecule type" value="Genomic_DNA"/>
</dbReference>
<reference evidence="1 2" key="1">
    <citation type="submission" date="2012-06" db="EMBL/GenBank/DDBJ databases">
        <title>Finished chromosome of genome of Oscillatoria acuminata PCC 6304.</title>
        <authorList>
            <consortium name="US DOE Joint Genome Institute"/>
            <person name="Gugger M."/>
            <person name="Coursin T."/>
            <person name="Rippka R."/>
            <person name="Tandeau De Marsac N."/>
            <person name="Huntemann M."/>
            <person name="Wei C.-L."/>
            <person name="Han J."/>
            <person name="Detter J.C."/>
            <person name="Han C."/>
            <person name="Tapia R."/>
            <person name="Davenport K."/>
            <person name="Daligault H."/>
            <person name="Erkkila T."/>
            <person name="Gu W."/>
            <person name="Munk A.C.C."/>
            <person name="Teshima H."/>
            <person name="Xu Y."/>
            <person name="Chain P."/>
            <person name="Chen A."/>
            <person name="Krypides N."/>
            <person name="Mavromatis K."/>
            <person name="Markowitz V."/>
            <person name="Szeto E."/>
            <person name="Ivanova N."/>
            <person name="Mikhailova N."/>
            <person name="Ovchinnikova G."/>
            <person name="Pagani I."/>
            <person name="Pati A."/>
            <person name="Goodwin L."/>
            <person name="Peters L."/>
            <person name="Pitluck S."/>
            <person name="Woyke T."/>
            <person name="Kerfeld C."/>
        </authorList>
    </citation>
    <scope>NUCLEOTIDE SEQUENCE [LARGE SCALE GENOMIC DNA]</scope>
    <source>
        <strain evidence="1 2">PCC 6304</strain>
    </source>
</reference>
<dbReference type="KEGG" id="oac:Oscil6304_3637"/>